<evidence type="ECO:0000313" key="3">
    <source>
        <dbReference type="EMBL" id="CAE6494115.1"/>
    </source>
</evidence>
<dbReference type="RefSeq" id="WP_204799390.1">
    <property type="nucleotide sequence ID" value="NZ_CAJNAP010000005.1"/>
</dbReference>
<dbReference type="CDD" id="cd01130">
    <property type="entry name" value="VirB11-like_ATPase"/>
    <property type="match status" value="1"/>
</dbReference>
<dbReference type="Gene3D" id="3.40.50.300">
    <property type="entry name" value="P-loop containing nucleotide triphosphate hydrolases"/>
    <property type="match status" value="1"/>
</dbReference>
<dbReference type="InterPro" id="IPR027417">
    <property type="entry name" value="P-loop_NTPase"/>
</dbReference>
<comment type="caution">
    <text evidence="3">The sequence shown here is derived from an EMBL/GenBank/DDBJ whole genome shotgun (WGS) entry which is preliminary data.</text>
</comment>
<evidence type="ECO:0000259" key="2">
    <source>
        <dbReference type="Pfam" id="PF00437"/>
    </source>
</evidence>
<dbReference type="Gene3D" id="3.30.450.380">
    <property type="match status" value="1"/>
</dbReference>
<name>A0A8H8Z0A4_9PROT</name>
<reference evidence="3" key="1">
    <citation type="submission" date="2021-02" db="EMBL/GenBank/DDBJ databases">
        <authorList>
            <person name="Han P."/>
        </authorList>
    </citation>
    <scope>NUCLEOTIDE SEQUENCE</scope>
    <source>
        <strain evidence="3">Nitrosomonas nitrosa 18-3D</strain>
    </source>
</reference>
<accession>A0A8H8Z0A4</accession>
<gene>
    <name evidence="3" type="ORF">NMYAN_130027</name>
</gene>
<dbReference type="PANTHER" id="PTHR30486">
    <property type="entry name" value="TWITCHING MOTILITY PROTEIN PILT"/>
    <property type="match status" value="1"/>
</dbReference>
<sequence>MSIRDRLQGIVTASSTKPNLAVAAVNNQGALHDNVGYYELKSRIHEGLLNRMDLAVMESLPQERLLTEIKHLVEKLLIEERTPINDTERLRIIQDIQHEVLGLGPLEPLLADPTISDILVNTHRQVYVERRGKLELTDAHFANEAHLRKIIDRIVSRVGRRVDESSPMVDARLPDGSRVNAIIPPLALDGSLVSIRRFAVIPLKVEDLINYKSMTPEVAEIIGGLVKAKCSILISGGTGSGKTTLLNIMSSFIPHNERIITIEDAAELQLQQPHVVRLETRPPNVEGKGEITQRSLVRNSLRMRPDRVIIGEVRGAEAIDMLQAMNTGHEGSMATVHANTPRDALSRIENMVGMAGLNLPPKAIRQQISSAITAVIQVSRLPDGKRKILSIQEITGMEGDVITMQEIYLFEQTGVAPDGAVLGHFRATGIRPKFAERLRVHGVPLRDDLFDPTKRYE</sequence>
<feature type="domain" description="Bacterial type II secretion system protein E" evidence="2">
    <location>
        <begin position="102"/>
        <end position="380"/>
    </location>
</feature>
<dbReference type="GO" id="GO:0016887">
    <property type="term" value="F:ATP hydrolysis activity"/>
    <property type="evidence" value="ECO:0007669"/>
    <property type="project" value="InterPro"/>
</dbReference>
<dbReference type="AlphaFoldDB" id="A0A8H8Z0A4"/>
<protein>
    <submittedName>
        <fullName evidence="3">Pilus assembly protein CpaF</fullName>
    </submittedName>
</protein>
<dbReference type="EMBL" id="CAJNAP010000005">
    <property type="protein sequence ID" value="CAE6494115.1"/>
    <property type="molecule type" value="Genomic_DNA"/>
</dbReference>
<dbReference type="FunFam" id="3.40.50.300:FF:000521">
    <property type="entry name" value="Type II secretion system protein E"/>
    <property type="match status" value="1"/>
</dbReference>
<comment type="similarity">
    <text evidence="1">Belongs to the GSP E family.</text>
</comment>
<proteinExistence type="inferred from homology"/>
<organism evidence="3 4">
    <name type="scientific">Nitrosomonas nitrosa</name>
    <dbReference type="NCBI Taxonomy" id="52442"/>
    <lineage>
        <taxon>Bacteria</taxon>
        <taxon>Pseudomonadati</taxon>
        <taxon>Pseudomonadota</taxon>
        <taxon>Betaproteobacteria</taxon>
        <taxon>Nitrosomonadales</taxon>
        <taxon>Nitrosomonadaceae</taxon>
        <taxon>Nitrosomonas</taxon>
    </lineage>
</organism>
<dbReference type="SUPFAM" id="SSF52540">
    <property type="entry name" value="P-loop containing nucleoside triphosphate hydrolases"/>
    <property type="match status" value="1"/>
</dbReference>
<evidence type="ECO:0000256" key="1">
    <source>
        <dbReference type="ARBA" id="ARBA00006611"/>
    </source>
</evidence>
<dbReference type="PANTHER" id="PTHR30486:SF15">
    <property type="entry name" value="TYPE II_IV SECRETION SYSTEM ATPASE"/>
    <property type="match status" value="1"/>
</dbReference>
<dbReference type="InterPro" id="IPR050921">
    <property type="entry name" value="T4SS_GSP_E_ATPase"/>
</dbReference>
<dbReference type="Pfam" id="PF00437">
    <property type="entry name" value="T2SSE"/>
    <property type="match status" value="1"/>
</dbReference>
<dbReference type="Proteomes" id="UP000601736">
    <property type="component" value="Unassembled WGS sequence"/>
</dbReference>
<dbReference type="InterPro" id="IPR001482">
    <property type="entry name" value="T2SS/T4SS_dom"/>
</dbReference>
<evidence type="ECO:0000313" key="4">
    <source>
        <dbReference type="Proteomes" id="UP000601736"/>
    </source>
</evidence>